<proteinExistence type="predicted"/>
<dbReference type="UniPathway" id="UPA00222"/>
<comment type="subcellular location">
    <subcellularLocation>
        <location evidence="1">Membrane</location>
        <topology evidence="1">Multi-pass membrane protein</topology>
    </subcellularLocation>
</comment>
<feature type="transmembrane region" description="Helical" evidence="8">
    <location>
        <begin position="268"/>
        <end position="292"/>
    </location>
</feature>
<dbReference type="InterPro" id="IPR016439">
    <property type="entry name" value="Lag1/Lac1-like"/>
</dbReference>
<keyword evidence="11" id="KW-1185">Reference proteome</keyword>
<comment type="pathway">
    <text evidence="3">Sphingolipid metabolism.</text>
</comment>
<dbReference type="GO" id="GO:0046513">
    <property type="term" value="P:ceramide biosynthetic process"/>
    <property type="evidence" value="ECO:0007669"/>
    <property type="project" value="InterPro"/>
</dbReference>
<keyword evidence="5 8" id="KW-1133">Transmembrane helix</keyword>
<name>A0A226ECR2_FOLCA</name>
<evidence type="ECO:0000256" key="6">
    <source>
        <dbReference type="ARBA" id="ARBA00023136"/>
    </source>
</evidence>
<dbReference type="SMART" id="SM00724">
    <property type="entry name" value="TLC"/>
    <property type="match status" value="1"/>
</dbReference>
<dbReference type="InterPro" id="IPR006634">
    <property type="entry name" value="TLC-dom"/>
</dbReference>
<dbReference type="PANTHER" id="PTHR12560:SF0">
    <property type="entry name" value="LD18904P"/>
    <property type="match status" value="1"/>
</dbReference>
<dbReference type="OMA" id="WTDFPKQ"/>
<evidence type="ECO:0000256" key="8">
    <source>
        <dbReference type="SAM" id="Phobius"/>
    </source>
</evidence>
<evidence type="ECO:0000313" key="11">
    <source>
        <dbReference type="Proteomes" id="UP000198287"/>
    </source>
</evidence>
<reference evidence="10 11" key="1">
    <citation type="submission" date="2015-12" db="EMBL/GenBank/DDBJ databases">
        <title>The genome of Folsomia candida.</title>
        <authorList>
            <person name="Faddeeva A."/>
            <person name="Derks M.F."/>
            <person name="Anvar Y."/>
            <person name="Smit S."/>
            <person name="Van Straalen N."/>
            <person name="Roelofs D."/>
        </authorList>
    </citation>
    <scope>NUCLEOTIDE SEQUENCE [LARGE SCALE GENOMIC DNA]</scope>
    <source>
        <strain evidence="10 11">VU population</strain>
        <tissue evidence="10">Whole body</tissue>
    </source>
</reference>
<dbReference type="GO" id="GO:0016020">
    <property type="term" value="C:membrane"/>
    <property type="evidence" value="ECO:0007669"/>
    <property type="project" value="UniProtKB-SubCell"/>
</dbReference>
<dbReference type="PANTHER" id="PTHR12560">
    <property type="entry name" value="LONGEVITY ASSURANCE FACTOR 1 LAG1"/>
    <property type="match status" value="1"/>
</dbReference>
<dbReference type="OrthoDB" id="537032at2759"/>
<evidence type="ECO:0000313" key="10">
    <source>
        <dbReference type="EMBL" id="OXA55229.1"/>
    </source>
</evidence>
<feature type="transmembrane region" description="Helical" evidence="8">
    <location>
        <begin position="227"/>
        <end position="248"/>
    </location>
</feature>
<dbReference type="PROSITE" id="PS50922">
    <property type="entry name" value="TLC"/>
    <property type="match status" value="1"/>
</dbReference>
<comment type="caution">
    <text evidence="10">The sequence shown here is derived from an EMBL/GenBank/DDBJ whole genome shotgun (WGS) entry which is preliminary data.</text>
</comment>
<keyword evidence="4 7" id="KW-0812">Transmembrane</keyword>
<evidence type="ECO:0000259" key="9">
    <source>
        <dbReference type="PROSITE" id="PS50922"/>
    </source>
</evidence>
<evidence type="ECO:0000256" key="1">
    <source>
        <dbReference type="ARBA" id="ARBA00004141"/>
    </source>
</evidence>
<evidence type="ECO:0000256" key="4">
    <source>
        <dbReference type="ARBA" id="ARBA00022692"/>
    </source>
</evidence>
<sequence>MGQFLDWFWNPEFWLPPGMKWTDLRSTDEISYPDPADVYYTVLYALVLIAIRYLVERLIFNPLGQSFGLKAHSALSAPEDNPILETAYKTKGRGQLSHQDIEALAKRTDLKVAMYLLRLFGSSRIMHIMGKTVFLGFFKVLSIPFDLKAYYLFEFSMYWSLLITISMDVKRKDFWEMFAHHVVTLTLMALGWFVNLTRMACIILLLHDTSDIFLEAAKMGTYVKKKTFADVTFSLFAIVWIITRLWIFPFYIAHSSMIEAPKIIPMFPAYYVFNGMVAFLIGLHVFWTYFIFKVIRKALASGEVTDTRSSSESSMAESEEDG</sequence>
<protein>
    <submittedName>
        <fullName evidence="10">Ceramide synthase 2</fullName>
    </submittedName>
</protein>
<dbReference type="Proteomes" id="UP000198287">
    <property type="component" value="Unassembled WGS sequence"/>
</dbReference>
<organism evidence="10 11">
    <name type="scientific">Folsomia candida</name>
    <name type="common">Springtail</name>
    <dbReference type="NCBI Taxonomy" id="158441"/>
    <lineage>
        <taxon>Eukaryota</taxon>
        <taxon>Metazoa</taxon>
        <taxon>Ecdysozoa</taxon>
        <taxon>Arthropoda</taxon>
        <taxon>Hexapoda</taxon>
        <taxon>Collembola</taxon>
        <taxon>Entomobryomorpha</taxon>
        <taxon>Isotomoidea</taxon>
        <taxon>Isotomidae</taxon>
        <taxon>Proisotominae</taxon>
        <taxon>Folsomia</taxon>
    </lineage>
</organism>
<gene>
    <name evidence="10" type="ORF">Fcan01_08687</name>
</gene>
<keyword evidence="6 7" id="KW-0472">Membrane</keyword>
<accession>A0A226ECR2</accession>
<dbReference type="AlphaFoldDB" id="A0A226ECR2"/>
<dbReference type="Pfam" id="PF03798">
    <property type="entry name" value="TRAM_LAG1_CLN8"/>
    <property type="match status" value="1"/>
</dbReference>
<dbReference type="EMBL" id="LNIX01000004">
    <property type="protein sequence ID" value="OXA55229.1"/>
    <property type="molecule type" value="Genomic_DNA"/>
</dbReference>
<feature type="domain" description="TLC" evidence="9">
    <location>
        <begin position="103"/>
        <end position="300"/>
    </location>
</feature>
<dbReference type="STRING" id="158441.A0A226ECR2"/>
<dbReference type="PIRSF" id="PIRSF005225">
    <property type="entry name" value="LAG1_LAC1"/>
    <property type="match status" value="1"/>
</dbReference>
<evidence type="ECO:0000256" key="2">
    <source>
        <dbReference type="ARBA" id="ARBA00004760"/>
    </source>
</evidence>
<dbReference type="GO" id="GO:0050291">
    <property type="term" value="F:sphingosine N-acyltransferase activity"/>
    <property type="evidence" value="ECO:0007669"/>
    <property type="project" value="InterPro"/>
</dbReference>
<comment type="pathway">
    <text evidence="2">Lipid metabolism; sphingolipid metabolism.</text>
</comment>
<evidence type="ECO:0000256" key="5">
    <source>
        <dbReference type="ARBA" id="ARBA00022989"/>
    </source>
</evidence>
<feature type="transmembrane region" description="Helical" evidence="8">
    <location>
        <begin position="38"/>
        <end position="55"/>
    </location>
</feature>
<evidence type="ECO:0000256" key="7">
    <source>
        <dbReference type="PROSITE-ProRule" id="PRU00205"/>
    </source>
</evidence>
<evidence type="ECO:0000256" key="3">
    <source>
        <dbReference type="ARBA" id="ARBA00004991"/>
    </source>
</evidence>